<dbReference type="InterPro" id="IPR000014">
    <property type="entry name" value="PAS"/>
</dbReference>
<dbReference type="InterPro" id="IPR002078">
    <property type="entry name" value="Sigma_54_int"/>
</dbReference>
<dbReference type="PANTHER" id="PTHR32071">
    <property type="entry name" value="TRANSCRIPTIONAL REGULATORY PROTEIN"/>
    <property type="match status" value="1"/>
</dbReference>
<keyword evidence="2" id="KW-0067">ATP-binding</keyword>
<dbReference type="CDD" id="cd00130">
    <property type="entry name" value="PAS"/>
    <property type="match status" value="2"/>
</dbReference>
<dbReference type="InterPro" id="IPR003593">
    <property type="entry name" value="AAA+_ATPase"/>
</dbReference>
<dbReference type="InterPro" id="IPR009057">
    <property type="entry name" value="Homeodomain-like_sf"/>
</dbReference>
<dbReference type="Pfam" id="PF00989">
    <property type="entry name" value="PAS"/>
    <property type="match status" value="2"/>
</dbReference>
<dbReference type="Pfam" id="PF02954">
    <property type="entry name" value="HTH_8"/>
    <property type="match status" value="1"/>
</dbReference>
<feature type="domain" description="Sigma-54 factor interaction" evidence="6">
    <location>
        <begin position="258"/>
        <end position="488"/>
    </location>
</feature>
<dbReference type="SMART" id="SM00091">
    <property type="entry name" value="PAS"/>
    <property type="match status" value="2"/>
</dbReference>
<evidence type="ECO:0000259" key="6">
    <source>
        <dbReference type="PROSITE" id="PS50045"/>
    </source>
</evidence>
<evidence type="ECO:0000259" key="7">
    <source>
        <dbReference type="PROSITE" id="PS50112"/>
    </source>
</evidence>
<dbReference type="PRINTS" id="PR01590">
    <property type="entry name" value="HTHFIS"/>
</dbReference>
<accession>A0A419V372</accession>
<dbReference type="InterPro" id="IPR025662">
    <property type="entry name" value="Sigma_54_int_dom_ATP-bd_1"/>
</dbReference>
<dbReference type="GO" id="GO:0005524">
    <property type="term" value="F:ATP binding"/>
    <property type="evidence" value="ECO:0007669"/>
    <property type="project" value="UniProtKB-KW"/>
</dbReference>
<dbReference type="PANTHER" id="PTHR32071:SF121">
    <property type="entry name" value="SIGMA L-DEPENDENT TRANSCRIPTIONAL REGULATOR YQIR-RELATED"/>
    <property type="match status" value="1"/>
</dbReference>
<dbReference type="SUPFAM" id="SSF55785">
    <property type="entry name" value="PYP-like sensor domain (PAS domain)"/>
    <property type="match status" value="2"/>
</dbReference>
<evidence type="ECO:0000313" key="8">
    <source>
        <dbReference type="EMBL" id="RKD72948.1"/>
    </source>
</evidence>
<evidence type="ECO:0000256" key="4">
    <source>
        <dbReference type="ARBA" id="ARBA00023163"/>
    </source>
</evidence>
<keyword evidence="4" id="KW-0804">Transcription</keyword>
<organism evidence="8 9">
    <name type="scientific">Sinobaca qinghaiensis</name>
    <dbReference type="NCBI Taxonomy" id="342944"/>
    <lineage>
        <taxon>Bacteria</taxon>
        <taxon>Bacillati</taxon>
        <taxon>Bacillota</taxon>
        <taxon>Bacilli</taxon>
        <taxon>Bacillales</taxon>
        <taxon>Sporolactobacillaceae</taxon>
        <taxon>Sinobaca</taxon>
    </lineage>
</organism>
<dbReference type="InterPro" id="IPR035965">
    <property type="entry name" value="PAS-like_dom_sf"/>
</dbReference>
<proteinExistence type="predicted"/>
<dbReference type="Pfam" id="PF25601">
    <property type="entry name" value="AAA_lid_14"/>
    <property type="match status" value="1"/>
</dbReference>
<keyword evidence="5" id="KW-0175">Coiled coil</keyword>
<dbReference type="Gene3D" id="3.30.450.20">
    <property type="entry name" value="PAS domain"/>
    <property type="match status" value="2"/>
</dbReference>
<feature type="domain" description="PAS" evidence="7">
    <location>
        <begin position="124"/>
        <end position="169"/>
    </location>
</feature>
<keyword evidence="3" id="KW-0805">Transcription regulation</keyword>
<dbReference type="SUPFAM" id="SSF46689">
    <property type="entry name" value="Homeodomain-like"/>
    <property type="match status" value="1"/>
</dbReference>
<dbReference type="AlphaFoldDB" id="A0A419V372"/>
<dbReference type="InterPro" id="IPR002197">
    <property type="entry name" value="HTH_Fis"/>
</dbReference>
<dbReference type="InterPro" id="IPR058031">
    <property type="entry name" value="AAA_lid_NorR"/>
</dbReference>
<sequence length="572" mass="63695">MNKKSNKIINDLVIEAANDGIIAVDQNGKIVLFNKAASLMTGISQKKAMKAHVKEVLPETGLMDVIASKKRQVNQAMKFPNGISILTTRMPLYYEDQCIGAFSIFKDTTQIEKMAAKMTDLQRMKEMLESIIQSSDEAISVVDEKGNGMVINPAYSRLTGLQEKDIIGKPAHTDIAEGSSMHMKVLETGKSFRRVPMRVGPSHKEVLVNVSPIIAGGMLKGSVGILQDVSELRELTKELERTRQRLRTLEAKYTFEDIVGKSEALRVSIEQAKLSADLPVTILLRGDSGTGKELFAHAIHNASARRYDKFVRVNCAAIPETLIESELFGYEKGAFSGADPRGKKGLFEEAAQGTIFLDEIGELSFSAQSKLLRVLQEKEVVRVGGVKSIAVEARVIAATNQPLEKAVKEGTFREDLYYRLQRMPITVPSLSERKEDIYELSYYFLERINQEYGRSVTTISPPAVSYLSGYYWPGNVRELENILGRAVITMGPQEKIMEKHHLPVLEADKPAPLQMSAFNLQTEGLEEQVNKIEAEAVLHALKICGGNKTQAARHLKISLRTLYNKMQKHKIE</sequence>
<dbReference type="CDD" id="cd00009">
    <property type="entry name" value="AAA"/>
    <property type="match status" value="1"/>
</dbReference>
<dbReference type="SUPFAM" id="SSF52540">
    <property type="entry name" value="P-loop containing nucleoside triphosphate hydrolases"/>
    <property type="match status" value="1"/>
</dbReference>
<dbReference type="EMBL" id="RAPK01000009">
    <property type="protein sequence ID" value="RKD72948.1"/>
    <property type="molecule type" value="Genomic_DNA"/>
</dbReference>
<dbReference type="FunFam" id="3.40.50.300:FF:000006">
    <property type="entry name" value="DNA-binding transcriptional regulator NtrC"/>
    <property type="match status" value="1"/>
</dbReference>
<dbReference type="PROSITE" id="PS00675">
    <property type="entry name" value="SIGMA54_INTERACT_1"/>
    <property type="match status" value="1"/>
</dbReference>
<name>A0A419V372_9BACL</name>
<dbReference type="PROSITE" id="PS50112">
    <property type="entry name" value="PAS"/>
    <property type="match status" value="2"/>
</dbReference>
<evidence type="ECO:0000256" key="1">
    <source>
        <dbReference type="ARBA" id="ARBA00022741"/>
    </source>
</evidence>
<dbReference type="PROSITE" id="PS50045">
    <property type="entry name" value="SIGMA54_INTERACT_4"/>
    <property type="match status" value="1"/>
</dbReference>
<evidence type="ECO:0000256" key="5">
    <source>
        <dbReference type="SAM" id="Coils"/>
    </source>
</evidence>
<feature type="coiled-coil region" evidence="5">
    <location>
        <begin position="225"/>
        <end position="252"/>
    </location>
</feature>
<dbReference type="InterPro" id="IPR027417">
    <property type="entry name" value="P-loop_NTPase"/>
</dbReference>
<evidence type="ECO:0000256" key="3">
    <source>
        <dbReference type="ARBA" id="ARBA00023015"/>
    </source>
</evidence>
<dbReference type="NCBIfam" id="TIGR00229">
    <property type="entry name" value="sensory_box"/>
    <property type="match status" value="2"/>
</dbReference>
<gene>
    <name evidence="8" type="ORF">ATL39_2145</name>
</gene>
<feature type="domain" description="PAS" evidence="7">
    <location>
        <begin position="13"/>
        <end position="49"/>
    </location>
</feature>
<protein>
    <submittedName>
        <fullName evidence="8">PAS domain S-box-containing protein</fullName>
    </submittedName>
</protein>
<dbReference type="GO" id="GO:0043565">
    <property type="term" value="F:sequence-specific DNA binding"/>
    <property type="evidence" value="ECO:0007669"/>
    <property type="project" value="InterPro"/>
</dbReference>
<reference evidence="8 9" key="1">
    <citation type="submission" date="2018-09" db="EMBL/GenBank/DDBJ databases">
        <title>Genomic Encyclopedia of Archaeal and Bacterial Type Strains, Phase II (KMG-II): from individual species to whole genera.</title>
        <authorList>
            <person name="Goeker M."/>
        </authorList>
    </citation>
    <scope>NUCLEOTIDE SEQUENCE [LARGE SCALE GENOMIC DNA]</scope>
    <source>
        <strain evidence="8 9">DSM 17008</strain>
    </source>
</reference>
<evidence type="ECO:0000313" key="9">
    <source>
        <dbReference type="Proteomes" id="UP000285120"/>
    </source>
</evidence>
<dbReference type="Gene3D" id="1.10.8.60">
    <property type="match status" value="1"/>
</dbReference>
<evidence type="ECO:0000256" key="2">
    <source>
        <dbReference type="ARBA" id="ARBA00022840"/>
    </source>
</evidence>
<comment type="caution">
    <text evidence="8">The sequence shown here is derived from an EMBL/GenBank/DDBJ whole genome shotgun (WGS) entry which is preliminary data.</text>
</comment>
<keyword evidence="1" id="KW-0547">Nucleotide-binding</keyword>
<keyword evidence="9" id="KW-1185">Reference proteome</keyword>
<dbReference type="GO" id="GO:0006355">
    <property type="term" value="P:regulation of DNA-templated transcription"/>
    <property type="evidence" value="ECO:0007669"/>
    <property type="project" value="InterPro"/>
</dbReference>
<dbReference type="Gene3D" id="1.10.10.60">
    <property type="entry name" value="Homeodomain-like"/>
    <property type="match status" value="1"/>
</dbReference>
<dbReference type="Gene3D" id="3.40.50.300">
    <property type="entry name" value="P-loop containing nucleotide triphosphate hydrolases"/>
    <property type="match status" value="1"/>
</dbReference>
<dbReference type="Proteomes" id="UP000285120">
    <property type="component" value="Unassembled WGS sequence"/>
</dbReference>
<dbReference type="InterPro" id="IPR025944">
    <property type="entry name" value="Sigma_54_int_dom_CS"/>
</dbReference>
<dbReference type="SMART" id="SM00382">
    <property type="entry name" value="AAA"/>
    <property type="match status" value="1"/>
</dbReference>
<dbReference type="InterPro" id="IPR013767">
    <property type="entry name" value="PAS_fold"/>
</dbReference>
<dbReference type="RefSeq" id="WP_120193338.1">
    <property type="nucleotide sequence ID" value="NZ_RAPK01000009.1"/>
</dbReference>
<dbReference type="OrthoDB" id="9771372at2"/>
<dbReference type="Pfam" id="PF00158">
    <property type="entry name" value="Sigma54_activat"/>
    <property type="match status" value="1"/>
</dbReference>
<dbReference type="PROSITE" id="PS00688">
    <property type="entry name" value="SIGMA54_INTERACT_3"/>
    <property type="match status" value="1"/>
</dbReference>